<dbReference type="InterPro" id="IPR008969">
    <property type="entry name" value="CarboxyPept-like_regulatory"/>
</dbReference>
<feature type="signal peptide" evidence="1">
    <location>
        <begin position="1"/>
        <end position="19"/>
    </location>
</feature>
<dbReference type="KEGG" id="mcaa:R3L15_04095"/>
<dbReference type="GO" id="GO:0004180">
    <property type="term" value="F:carboxypeptidase activity"/>
    <property type="evidence" value="ECO:0007669"/>
    <property type="project" value="UniProtKB-KW"/>
</dbReference>
<keyword evidence="3" id="KW-0121">Carboxypeptidase</keyword>
<dbReference type="AlphaFoldDB" id="A0AAU6P9A5"/>
<dbReference type="EMBL" id="CP136925">
    <property type="protein sequence ID" value="WXA14057.1"/>
    <property type="molecule type" value="Genomic_DNA"/>
</dbReference>
<dbReference type="Proteomes" id="UP001368318">
    <property type="component" value="Chromosome"/>
</dbReference>
<dbReference type="RefSeq" id="WP_338733391.1">
    <property type="nucleotide sequence ID" value="NZ_CP136924.1"/>
</dbReference>
<name>A0AAU6P9A5_9FLAO</name>
<keyword evidence="1" id="KW-0732">Signal</keyword>
<evidence type="ECO:0000256" key="1">
    <source>
        <dbReference type="SAM" id="SignalP"/>
    </source>
</evidence>
<gene>
    <name evidence="3" type="ORF">R3L15_04095</name>
    <name evidence="2" type="ORF">R3L16_03300</name>
</gene>
<dbReference type="SUPFAM" id="SSF49464">
    <property type="entry name" value="Carboxypeptidase regulatory domain-like"/>
    <property type="match status" value="1"/>
</dbReference>
<organism evidence="3">
    <name type="scientific">Mangrovimonas cancribranchiae</name>
    <dbReference type="NCBI Taxonomy" id="3080055"/>
    <lineage>
        <taxon>Bacteria</taxon>
        <taxon>Pseudomonadati</taxon>
        <taxon>Bacteroidota</taxon>
        <taxon>Flavobacteriia</taxon>
        <taxon>Flavobacteriales</taxon>
        <taxon>Flavobacteriaceae</taxon>
        <taxon>Mangrovimonas</taxon>
    </lineage>
</organism>
<evidence type="ECO:0000313" key="3">
    <source>
        <dbReference type="EMBL" id="WXA14057.1"/>
    </source>
</evidence>
<proteinExistence type="predicted"/>
<dbReference type="Pfam" id="PF13715">
    <property type="entry name" value="CarbopepD_reg_2"/>
    <property type="match status" value="1"/>
</dbReference>
<sequence>MKFYFFFITCLLLSAVAFAQNEDTFVKGKVVNSANGSPLENVNIVNLTQVVGTSTSQEGQFELRAQANDTLHFSYLGFKSIKVRVTNDWIKFGESTIELTELALALEEVVVHQFKLTGHLKVDINQIPINTNYRYSISGLPSTGYEAGNHKNGVTKVLGAIFNPADFLHRMFGKQPNEMRKLKKMKQDDEIRNILANRFDREMLMALLQVDKVDLDEIVRQCNYSKGFIREANDLQILDAISECYEEYKVLSRSRKSGRL</sequence>
<accession>A0AAU6P9A5</accession>
<dbReference type="EMBL" id="CP136924">
    <property type="protein sequence ID" value="WXA03520.1"/>
    <property type="molecule type" value="Genomic_DNA"/>
</dbReference>
<feature type="chain" id="PRO_5044713035" evidence="1">
    <location>
        <begin position="20"/>
        <end position="260"/>
    </location>
</feature>
<protein>
    <submittedName>
        <fullName evidence="3">Carboxypeptidase-like regulatory domain-containing protein</fullName>
    </submittedName>
</protein>
<keyword evidence="3" id="KW-0378">Hydrolase</keyword>
<keyword evidence="3" id="KW-0645">Protease</keyword>
<keyword evidence="4" id="KW-1185">Reference proteome</keyword>
<reference evidence="3 4" key="1">
    <citation type="submission" date="2023-10" db="EMBL/GenBank/DDBJ databases">
        <title>Culture-based analysis of two novel bacteria associated with mangrove crab gills.</title>
        <authorList>
            <person name="Yang X."/>
            <person name="Garuglieri E."/>
            <person name="Van Goethem M.W."/>
            <person name="Fusi M."/>
            <person name="Marasco R."/>
            <person name="Daffonchio D.G."/>
        </authorList>
    </citation>
    <scope>NUCLEOTIDE SEQUENCE</scope>
    <source>
        <strain evidence="3">UG2-1</strain>
        <strain evidence="2">UG2-2</strain>
        <strain evidence="4">UG2_2</strain>
    </source>
</reference>
<evidence type="ECO:0000313" key="4">
    <source>
        <dbReference type="Proteomes" id="UP001368318"/>
    </source>
</evidence>
<evidence type="ECO:0000313" key="2">
    <source>
        <dbReference type="EMBL" id="WXA03520.1"/>
    </source>
</evidence>